<dbReference type="eggNOG" id="COG2010">
    <property type="taxonomic scope" value="Bacteria"/>
</dbReference>
<evidence type="ECO:0000256" key="14">
    <source>
        <dbReference type="ARBA" id="ARBA00023284"/>
    </source>
</evidence>
<evidence type="ECO:0000313" key="18">
    <source>
        <dbReference type="EMBL" id="BAM00224.1"/>
    </source>
</evidence>
<dbReference type="OrthoDB" id="158402at2"/>
<evidence type="ECO:0000256" key="11">
    <source>
        <dbReference type="ARBA" id="ARBA00023136"/>
    </source>
</evidence>
<dbReference type="eggNOG" id="COG1495">
    <property type="taxonomic scope" value="Bacteria"/>
</dbReference>
<feature type="transmembrane region" description="Helical" evidence="16">
    <location>
        <begin position="12"/>
        <end position="31"/>
    </location>
</feature>
<keyword evidence="19" id="KW-1185">Reference proteome</keyword>
<dbReference type="InterPro" id="IPR009056">
    <property type="entry name" value="Cyt_c-like_dom"/>
</dbReference>
<dbReference type="PANTHER" id="PTHR43469">
    <property type="entry name" value="DISULFIDE FORMATION PROTEIN-RELATED"/>
    <property type="match status" value="1"/>
</dbReference>
<dbReference type="EMBL" id="AP012337">
    <property type="protein sequence ID" value="BAM00224.1"/>
    <property type="molecule type" value="Genomic_DNA"/>
</dbReference>
<dbReference type="KEGG" id="cap:CLDAP_21840"/>
<evidence type="ECO:0000313" key="19">
    <source>
        <dbReference type="Proteomes" id="UP000007880"/>
    </source>
</evidence>
<feature type="transmembrane region" description="Helical" evidence="16">
    <location>
        <begin position="160"/>
        <end position="178"/>
    </location>
</feature>
<evidence type="ECO:0000256" key="5">
    <source>
        <dbReference type="ARBA" id="ARBA00022692"/>
    </source>
</evidence>
<dbReference type="Pfam" id="PF02600">
    <property type="entry name" value="DsbB"/>
    <property type="match status" value="1"/>
</dbReference>
<evidence type="ECO:0000256" key="12">
    <source>
        <dbReference type="ARBA" id="ARBA00023157"/>
    </source>
</evidence>
<keyword evidence="4 15" id="KW-0349">Heme</keyword>
<keyword evidence="11 16" id="KW-0472">Membrane</keyword>
<evidence type="ECO:0000256" key="10">
    <source>
        <dbReference type="ARBA" id="ARBA00023004"/>
    </source>
</evidence>
<dbReference type="Gene3D" id="1.10.760.10">
    <property type="entry name" value="Cytochrome c-like domain"/>
    <property type="match status" value="1"/>
</dbReference>
<keyword evidence="7" id="KW-0249">Electron transport</keyword>
<keyword evidence="12" id="KW-1015">Disulfide bond</keyword>
<keyword evidence="6 15" id="KW-0479">Metal-binding</keyword>
<dbReference type="PROSITE" id="PS51007">
    <property type="entry name" value="CYTC"/>
    <property type="match status" value="1"/>
</dbReference>
<dbReference type="HOGENOM" id="CLU_920355_0_0_0"/>
<dbReference type="STRING" id="926550.CLDAP_21840"/>
<dbReference type="Proteomes" id="UP000007880">
    <property type="component" value="Chromosome"/>
</dbReference>
<evidence type="ECO:0000256" key="7">
    <source>
        <dbReference type="ARBA" id="ARBA00022982"/>
    </source>
</evidence>
<dbReference type="InterPro" id="IPR012187">
    <property type="entry name" value="Disulphide_bond_form_BdbC"/>
</dbReference>
<dbReference type="InterPro" id="IPR003752">
    <property type="entry name" value="DiS_bond_form_DsbB/BdbC"/>
</dbReference>
<comment type="subcellular location">
    <subcellularLocation>
        <location evidence="1">Membrane</location>
        <topology evidence="1">Multi-pass membrane protein</topology>
    </subcellularLocation>
</comment>
<evidence type="ECO:0000256" key="9">
    <source>
        <dbReference type="ARBA" id="ARBA00023002"/>
    </source>
</evidence>
<dbReference type="GO" id="GO:0015035">
    <property type="term" value="F:protein-disulfide reductase activity"/>
    <property type="evidence" value="ECO:0007669"/>
    <property type="project" value="InterPro"/>
</dbReference>
<evidence type="ECO:0000259" key="17">
    <source>
        <dbReference type="PROSITE" id="PS51007"/>
    </source>
</evidence>
<feature type="transmembrane region" description="Helical" evidence="16">
    <location>
        <begin position="68"/>
        <end position="87"/>
    </location>
</feature>
<dbReference type="GO" id="GO:0046872">
    <property type="term" value="F:metal ion binding"/>
    <property type="evidence" value="ECO:0007669"/>
    <property type="project" value="UniProtKB-KW"/>
</dbReference>
<sequence>MERLSLWLNRNSMYIALVAAWVAMCGSLYFSEVRGYVPCVLCWYQRILMYPLAGFIAIGLLRRDGNLPYYVLPFSVFGLSMSTYHYLLEKTDLFAESTVCAQGVSCTTQWINWFGFVTIPFLALIGFLIITLMSIIALLNGEPSAEDEEGTPQRTPWLQVLVPVAVVLVIFAFLFTTGSESQAASAAEAPFTVLEITPAPQMSASSVVNDPAALVRGEQLYLQACAACHGVDGQGVAHLGNALRGSAFLASHSDEEVLAMIRQGRELNDPANTTGLVMPPSGGRPDLSDADILAIVQYLRQP</sequence>
<evidence type="ECO:0000256" key="3">
    <source>
        <dbReference type="ARBA" id="ARBA00022448"/>
    </source>
</evidence>
<dbReference type="SUPFAM" id="SSF46626">
    <property type="entry name" value="Cytochrome c"/>
    <property type="match status" value="1"/>
</dbReference>
<evidence type="ECO:0000256" key="4">
    <source>
        <dbReference type="ARBA" id="ARBA00022617"/>
    </source>
</evidence>
<keyword evidence="3" id="KW-0813">Transport</keyword>
<evidence type="ECO:0000256" key="16">
    <source>
        <dbReference type="SAM" id="Phobius"/>
    </source>
</evidence>
<organism evidence="18 19">
    <name type="scientific">Caldilinea aerophila (strain DSM 14535 / JCM 11387 / NBRC 104270 / STL-6-O1)</name>
    <dbReference type="NCBI Taxonomy" id="926550"/>
    <lineage>
        <taxon>Bacteria</taxon>
        <taxon>Bacillati</taxon>
        <taxon>Chloroflexota</taxon>
        <taxon>Caldilineae</taxon>
        <taxon>Caldilineales</taxon>
        <taxon>Caldilineaceae</taxon>
        <taxon>Caldilinea</taxon>
    </lineage>
</organism>
<keyword evidence="14" id="KW-0676">Redox-active center</keyword>
<keyword evidence="9" id="KW-0560">Oxidoreductase</keyword>
<dbReference type="HAMAP" id="MF_00287">
    <property type="entry name" value="BdbC"/>
    <property type="match status" value="1"/>
</dbReference>
<protein>
    <submittedName>
        <fullName evidence="18">Protein disulfide oxidoreductase</fullName>
    </submittedName>
</protein>
<comment type="similarity">
    <text evidence="2">Belongs to the DsbB family. BdbC subfamily.</text>
</comment>
<dbReference type="SUPFAM" id="SSF158442">
    <property type="entry name" value="DsbB-like"/>
    <property type="match status" value="1"/>
</dbReference>
<dbReference type="GO" id="GO:0020037">
    <property type="term" value="F:heme binding"/>
    <property type="evidence" value="ECO:0007669"/>
    <property type="project" value="InterPro"/>
</dbReference>
<keyword evidence="8 16" id="KW-1133">Transmembrane helix</keyword>
<evidence type="ECO:0000256" key="1">
    <source>
        <dbReference type="ARBA" id="ARBA00004141"/>
    </source>
</evidence>
<dbReference type="GO" id="GO:0006457">
    <property type="term" value="P:protein folding"/>
    <property type="evidence" value="ECO:0007669"/>
    <property type="project" value="InterPro"/>
</dbReference>
<evidence type="ECO:0000256" key="2">
    <source>
        <dbReference type="ARBA" id="ARBA00007602"/>
    </source>
</evidence>
<reference evidence="18 19" key="1">
    <citation type="submission" date="2012-02" db="EMBL/GenBank/DDBJ databases">
        <title>Complete genome sequence of Caldilinea aerophila DSM 14535 (= NBRC 102666).</title>
        <authorList>
            <person name="Oguchi A."/>
            <person name="Hosoyama A."/>
            <person name="Sekine M."/>
            <person name="Fukai R."/>
            <person name="Kato Y."/>
            <person name="Nakamura S."/>
            <person name="Hanada S."/>
            <person name="Yamazaki S."/>
            <person name="Fujita N."/>
        </authorList>
    </citation>
    <scope>NUCLEOTIDE SEQUENCE [LARGE SCALE GENOMIC DNA]</scope>
    <source>
        <strain evidence="19">DSM 14535 / JCM 11387 / NBRC 104270 / STL-6-O1</strain>
    </source>
</reference>
<dbReference type="PANTHER" id="PTHR43469:SF1">
    <property type="entry name" value="SPBETA PROPHAGE-DERIVED DISULFIDE BOND FORMATION PROTEIN B"/>
    <property type="match status" value="1"/>
</dbReference>
<accession>I0I4N6</accession>
<dbReference type="GO" id="GO:0009055">
    <property type="term" value="F:electron transfer activity"/>
    <property type="evidence" value="ECO:0007669"/>
    <property type="project" value="InterPro"/>
</dbReference>
<keyword evidence="13" id="KW-0143">Chaperone</keyword>
<feature type="transmembrane region" description="Helical" evidence="16">
    <location>
        <begin position="113"/>
        <end position="139"/>
    </location>
</feature>
<proteinExistence type="inferred from homology"/>
<dbReference type="RefSeq" id="WP_014433458.1">
    <property type="nucleotide sequence ID" value="NC_017079.1"/>
</dbReference>
<keyword evidence="5 16" id="KW-0812">Transmembrane</keyword>
<evidence type="ECO:0000256" key="8">
    <source>
        <dbReference type="ARBA" id="ARBA00022989"/>
    </source>
</evidence>
<feature type="transmembrane region" description="Helical" evidence="16">
    <location>
        <begin position="43"/>
        <end position="61"/>
    </location>
</feature>
<dbReference type="Gene3D" id="1.20.1550.10">
    <property type="entry name" value="DsbB-like"/>
    <property type="match status" value="1"/>
</dbReference>
<dbReference type="Pfam" id="PF13442">
    <property type="entry name" value="Cytochrome_CBB3"/>
    <property type="match status" value="1"/>
</dbReference>
<dbReference type="AlphaFoldDB" id="I0I4N6"/>
<dbReference type="InterPro" id="IPR023380">
    <property type="entry name" value="DsbB-like_sf"/>
</dbReference>
<evidence type="ECO:0000256" key="13">
    <source>
        <dbReference type="ARBA" id="ARBA00023186"/>
    </source>
</evidence>
<dbReference type="NCBIfam" id="NF002849">
    <property type="entry name" value="PRK03113.1"/>
    <property type="match status" value="1"/>
</dbReference>
<dbReference type="GO" id="GO:0016020">
    <property type="term" value="C:membrane"/>
    <property type="evidence" value="ECO:0007669"/>
    <property type="project" value="UniProtKB-SubCell"/>
</dbReference>
<evidence type="ECO:0000256" key="6">
    <source>
        <dbReference type="ARBA" id="ARBA00022723"/>
    </source>
</evidence>
<keyword evidence="10 15" id="KW-0408">Iron</keyword>
<gene>
    <name evidence="18" type="primary">bdbC</name>
    <name evidence="18" type="ordered locus">CLDAP_21840</name>
</gene>
<name>I0I4N6_CALAS</name>
<evidence type="ECO:0000256" key="15">
    <source>
        <dbReference type="PROSITE-ProRule" id="PRU00433"/>
    </source>
</evidence>
<dbReference type="InterPro" id="IPR036909">
    <property type="entry name" value="Cyt_c-like_dom_sf"/>
</dbReference>
<dbReference type="PATRIC" id="fig|926550.5.peg.2408"/>
<feature type="domain" description="Cytochrome c" evidence="17">
    <location>
        <begin position="212"/>
        <end position="302"/>
    </location>
</feature>